<proteinExistence type="predicted"/>
<name>A0AAP1RB87_ECOLX</name>
<accession>A0AAP1RB87</accession>
<dbReference type="AlphaFoldDB" id="A0AAP1RB87"/>
<protein>
    <submittedName>
        <fullName evidence="1">Uncharacterized protein</fullName>
    </submittedName>
</protein>
<reference evidence="1" key="1">
    <citation type="submission" date="2020-09" db="EMBL/GenBank/DDBJ databases">
        <title>Emerging polyconal dissemination of OXA-244-producing E. coli in France.</title>
        <authorList>
            <person name="Emeraud C."/>
            <person name="Girlich D."/>
            <person name="Bonnin R.A."/>
            <person name="Jousset A.B."/>
            <person name="Naas T."/>
            <person name="Dortet L."/>
        </authorList>
    </citation>
    <scope>NUCLEOTIDE SEQUENCE</scope>
    <source>
        <strain evidence="1">225E3</strain>
    </source>
</reference>
<gene>
    <name evidence="1" type="ORF">IH772_25290</name>
</gene>
<sequence length="77" mass="8960">MSLVTKQEPTCSDYWKSFLDSLAALYGRHSFGLEKNMEYELMRVIDFISAKWAEFEAFCEDNGDNPDDIIDVLEKNQ</sequence>
<comment type="caution">
    <text evidence="1">The sequence shown here is derived from an EMBL/GenBank/DDBJ whole genome shotgun (WGS) entry which is preliminary data.</text>
</comment>
<dbReference type="RefSeq" id="WP_033876910.1">
    <property type="nucleotide sequence ID" value="NZ_BGPF01000026.1"/>
</dbReference>
<dbReference type="EMBL" id="JACZOI010000180">
    <property type="protein sequence ID" value="MBE0980528.1"/>
    <property type="molecule type" value="Genomic_DNA"/>
</dbReference>
<evidence type="ECO:0000313" key="1">
    <source>
        <dbReference type="EMBL" id="MBE0980528.1"/>
    </source>
</evidence>
<dbReference type="Proteomes" id="UP000640866">
    <property type="component" value="Unassembled WGS sequence"/>
</dbReference>
<organism evidence="1 2">
    <name type="scientific">Escherichia coli</name>
    <dbReference type="NCBI Taxonomy" id="562"/>
    <lineage>
        <taxon>Bacteria</taxon>
        <taxon>Pseudomonadati</taxon>
        <taxon>Pseudomonadota</taxon>
        <taxon>Gammaproteobacteria</taxon>
        <taxon>Enterobacterales</taxon>
        <taxon>Enterobacteriaceae</taxon>
        <taxon>Escherichia</taxon>
    </lineage>
</organism>
<evidence type="ECO:0000313" key="2">
    <source>
        <dbReference type="Proteomes" id="UP000640866"/>
    </source>
</evidence>